<keyword evidence="2" id="KW-1185">Reference proteome</keyword>
<protein>
    <submittedName>
        <fullName evidence="1">Uncharacterized protein</fullName>
    </submittedName>
</protein>
<evidence type="ECO:0000313" key="1">
    <source>
        <dbReference type="EMBL" id="MET4682174.1"/>
    </source>
</evidence>
<dbReference type="EMBL" id="JBEPTF010000001">
    <property type="protein sequence ID" value="MET4682174.1"/>
    <property type="molecule type" value="Genomic_DNA"/>
</dbReference>
<reference evidence="1 2" key="1">
    <citation type="submission" date="2024-06" db="EMBL/GenBank/DDBJ databases">
        <title>Sorghum-associated microbial communities from plants grown in Nebraska, USA.</title>
        <authorList>
            <person name="Schachtman D."/>
        </authorList>
    </citation>
    <scope>NUCLEOTIDE SEQUENCE [LARGE SCALE GENOMIC DNA]</scope>
    <source>
        <strain evidence="1 2">2814</strain>
    </source>
</reference>
<gene>
    <name evidence="1" type="ORF">ABIE19_000083</name>
</gene>
<organism evidence="1 2">
    <name type="scientific">Brevundimonas faecalis</name>
    <dbReference type="NCBI Taxonomy" id="947378"/>
    <lineage>
        <taxon>Bacteria</taxon>
        <taxon>Pseudomonadati</taxon>
        <taxon>Pseudomonadota</taxon>
        <taxon>Alphaproteobacteria</taxon>
        <taxon>Caulobacterales</taxon>
        <taxon>Caulobacteraceae</taxon>
        <taxon>Brevundimonas</taxon>
    </lineage>
</organism>
<dbReference type="Proteomes" id="UP001549313">
    <property type="component" value="Unassembled WGS sequence"/>
</dbReference>
<proteinExistence type="predicted"/>
<accession>A0ABV2R6G4</accession>
<name>A0ABV2R6G4_9CAUL</name>
<sequence length="40" mass="4430">MEVPPNFITSRVVSGRVIVPFRPLLAWAAKAVHACGHVRF</sequence>
<evidence type="ECO:0000313" key="2">
    <source>
        <dbReference type="Proteomes" id="UP001549313"/>
    </source>
</evidence>
<comment type="caution">
    <text evidence="1">The sequence shown here is derived from an EMBL/GenBank/DDBJ whole genome shotgun (WGS) entry which is preliminary data.</text>
</comment>
<dbReference type="RefSeq" id="WP_354088608.1">
    <property type="nucleotide sequence ID" value="NZ_JBEPTF010000001.1"/>
</dbReference>